<dbReference type="Pfam" id="PF05721">
    <property type="entry name" value="PhyH"/>
    <property type="match status" value="1"/>
</dbReference>
<name>A0A6B0YY33_9CHLR</name>
<organism evidence="1">
    <name type="scientific">Caldilineaceae bacterium SB0664_bin_27</name>
    <dbReference type="NCBI Taxonomy" id="2605260"/>
    <lineage>
        <taxon>Bacteria</taxon>
        <taxon>Bacillati</taxon>
        <taxon>Chloroflexota</taxon>
        <taxon>Caldilineae</taxon>
        <taxon>Caldilineales</taxon>
        <taxon>Caldilineaceae</taxon>
    </lineage>
</organism>
<sequence>MAQKIAEKAAPALRSDNTPPVFDSSPTPAERFFFDNNGYLVLEDFLEADHVNALLQTLCRVMKHRRSLQEKEFPHTGITTLMGEESTRIFYILDDDPLFLEMLDWPAIWPYVTGLLNALPHHHASDAIIEHGSDLIGRGMRWHIDGIDDGFRNLGPQIPLLQLKIGYYLSDMTQPGQGNLCVVPGSHKAASAPTREDLQQWGTSAGVTEICAPAGTAILFHNALWHSAGPFSSGQGRRAMLYYAYEHPWMIASQEHWGYSSDFYNSLSPERRKLFHGFLFDPPEQRWG</sequence>
<keyword evidence="1" id="KW-0560">Oxidoreductase</keyword>
<dbReference type="EMBL" id="VXRG01000117">
    <property type="protein sequence ID" value="MXY94612.1"/>
    <property type="molecule type" value="Genomic_DNA"/>
</dbReference>
<comment type="caution">
    <text evidence="1">The sequence shown here is derived from an EMBL/GenBank/DDBJ whole genome shotgun (WGS) entry which is preliminary data.</text>
</comment>
<dbReference type="InterPro" id="IPR008775">
    <property type="entry name" value="Phytyl_CoA_dOase-like"/>
</dbReference>
<proteinExistence type="predicted"/>
<dbReference type="PANTHER" id="PTHR20883:SF48">
    <property type="entry name" value="ECTOINE DIOXYGENASE"/>
    <property type="match status" value="1"/>
</dbReference>
<protein>
    <submittedName>
        <fullName evidence="1">Phytanoyl-CoA dioxygenase family protein</fullName>
    </submittedName>
</protein>
<dbReference type="GO" id="GO:0005506">
    <property type="term" value="F:iron ion binding"/>
    <property type="evidence" value="ECO:0007669"/>
    <property type="project" value="UniProtKB-ARBA"/>
</dbReference>
<evidence type="ECO:0000313" key="1">
    <source>
        <dbReference type="EMBL" id="MXY94612.1"/>
    </source>
</evidence>
<dbReference type="PANTHER" id="PTHR20883">
    <property type="entry name" value="PHYTANOYL-COA DIOXYGENASE DOMAIN CONTAINING 1"/>
    <property type="match status" value="1"/>
</dbReference>
<dbReference type="AlphaFoldDB" id="A0A6B0YY33"/>
<dbReference type="SUPFAM" id="SSF51197">
    <property type="entry name" value="Clavaminate synthase-like"/>
    <property type="match status" value="1"/>
</dbReference>
<keyword evidence="1" id="KW-0223">Dioxygenase</keyword>
<dbReference type="GO" id="GO:0016706">
    <property type="term" value="F:2-oxoglutarate-dependent dioxygenase activity"/>
    <property type="evidence" value="ECO:0007669"/>
    <property type="project" value="UniProtKB-ARBA"/>
</dbReference>
<accession>A0A6B0YY33</accession>
<dbReference type="Gene3D" id="2.60.120.620">
    <property type="entry name" value="q2cbj1_9rhob like domain"/>
    <property type="match status" value="1"/>
</dbReference>
<gene>
    <name evidence="1" type="ORF">F4Y42_14315</name>
</gene>
<reference evidence="1" key="1">
    <citation type="submission" date="2019-09" db="EMBL/GenBank/DDBJ databases">
        <title>Characterisation of the sponge microbiome using genome-centric metagenomics.</title>
        <authorList>
            <person name="Engelberts J.P."/>
            <person name="Robbins S.J."/>
            <person name="De Goeij J.M."/>
            <person name="Aranda M."/>
            <person name="Bell S.C."/>
            <person name="Webster N.S."/>
        </authorList>
    </citation>
    <scope>NUCLEOTIDE SEQUENCE</scope>
    <source>
        <strain evidence="1">SB0664_bin_27</strain>
    </source>
</reference>